<gene>
    <name evidence="3" type="ORF">SO802_034114</name>
</gene>
<dbReference type="Pfam" id="PF13966">
    <property type="entry name" value="zf-RVT"/>
    <property type="match status" value="1"/>
</dbReference>
<organism evidence="3 4">
    <name type="scientific">Lithocarpus litseifolius</name>
    <dbReference type="NCBI Taxonomy" id="425828"/>
    <lineage>
        <taxon>Eukaryota</taxon>
        <taxon>Viridiplantae</taxon>
        <taxon>Streptophyta</taxon>
        <taxon>Embryophyta</taxon>
        <taxon>Tracheophyta</taxon>
        <taxon>Spermatophyta</taxon>
        <taxon>Magnoliopsida</taxon>
        <taxon>eudicotyledons</taxon>
        <taxon>Gunneridae</taxon>
        <taxon>Pentapetalae</taxon>
        <taxon>rosids</taxon>
        <taxon>fabids</taxon>
        <taxon>Fagales</taxon>
        <taxon>Fagaceae</taxon>
        <taxon>Lithocarpus</taxon>
    </lineage>
</organism>
<dbReference type="Pfam" id="PF13456">
    <property type="entry name" value="RVT_3"/>
    <property type="match status" value="1"/>
</dbReference>
<keyword evidence="4" id="KW-1185">Reference proteome</keyword>
<evidence type="ECO:0008006" key="5">
    <source>
        <dbReference type="Google" id="ProtNLM"/>
    </source>
</evidence>
<dbReference type="Proteomes" id="UP001459277">
    <property type="component" value="Unassembled WGS sequence"/>
</dbReference>
<evidence type="ECO:0000259" key="2">
    <source>
        <dbReference type="Pfam" id="PF13966"/>
    </source>
</evidence>
<dbReference type="InterPro" id="IPR053151">
    <property type="entry name" value="RNase_H-like"/>
</dbReference>
<evidence type="ECO:0000313" key="4">
    <source>
        <dbReference type="Proteomes" id="UP001459277"/>
    </source>
</evidence>
<dbReference type="GO" id="GO:0003676">
    <property type="term" value="F:nucleic acid binding"/>
    <property type="evidence" value="ECO:0007669"/>
    <property type="project" value="InterPro"/>
</dbReference>
<dbReference type="PANTHER" id="PTHR47723:SF19">
    <property type="entry name" value="POLYNUCLEOTIDYL TRANSFERASE, RIBONUCLEASE H-LIKE SUPERFAMILY PROTEIN"/>
    <property type="match status" value="1"/>
</dbReference>
<dbReference type="AlphaFoldDB" id="A0AAW2BIH2"/>
<dbReference type="PANTHER" id="PTHR47723">
    <property type="entry name" value="OS05G0353850 PROTEIN"/>
    <property type="match status" value="1"/>
</dbReference>
<dbReference type="InterPro" id="IPR026960">
    <property type="entry name" value="RVT-Znf"/>
</dbReference>
<dbReference type="InterPro" id="IPR002156">
    <property type="entry name" value="RNaseH_domain"/>
</dbReference>
<sequence length="312" mass="35303">MVIEALFLPHEVDVIKSIPISSRLPPDKLIWTETRNGLFTVRSAYKLVVNQLFSSNRASSLDASNLQCFWSKVWSMEVPHKIQHFVWKACHDALPTKNSLMRWKVIQEDLCDSCKEARETMGHVLWCCPKAREAWECSKLVLPRVDGANMSFQDIMWKLLMDEVIGEDQVEQIATISWALWHNQKEIRCGGARKSGKILFRWASDYLMEYRAAVAQTIPVPSLPRHDATWCPPRGGHFKINVYGAIFSKQKAVGIGVVIRDDEGRLEAALSKKILVHMGVLEVEAKALKTGFLFAKDVGVRDVILEGLSSSL</sequence>
<proteinExistence type="predicted"/>
<evidence type="ECO:0000313" key="3">
    <source>
        <dbReference type="EMBL" id="KAK9984589.1"/>
    </source>
</evidence>
<protein>
    <recommendedName>
        <fullName evidence="5">Reverse transcriptase zinc-binding domain-containing protein</fullName>
    </recommendedName>
</protein>
<reference evidence="3 4" key="1">
    <citation type="submission" date="2024-01" db="EMBL/GenBank/DDBJ databases">
        <title>A telomere-to-telomere, gap-free genome of sweet tea (Lithocarpus litseifolius).</title>
        <authorList>
            <person name="Zhou J."/>
        </authorList>
    </citation>
    <scope>NUCLEOTIDE SEQUENCE [LARGE SCALE GENOMIC DNA]</scope>
    <source>
        <strain evidence="3">Zhou-2022a</strain>
        <tissue evidence="3">Leaf</tissue>
    </source>
</reference>
<evidence type="ECO:0000259" key="1">
    <source>
        <dbReference type="Pfam" id="PF13456"/>
    </source>
</evidence>
<comment type="caution">
    <text evidence="3">The sequence shown here is derived from an EMBL/GenBank/DDBJ whole genome shotgun (WGS) entry which is preliminary data.</text>
</comment>
<feature type="domain" description="RNase H type-1" evidence="1">
    <location>
        <begin position="244"/>
        <end position="309"/>
    </location>
</feature>
<accession>A0AAW2BIH2</accession>
<dbReference type="EMBL" id="JAZDWU010000012">
    <property type="protein sequence ID" value="KAK9984589.1"/>
    <property type="molecule type" value="Genomic_DNA"/>
</dbReference>
<feature type="domain" description="Reverse transcriptase zinc-binding" evidence="2">
    <location>
        <begin position="39"/>
        <end position="135"/>
    </location>
</feature>
<dbReference type="GO" id="GO:0004523">
    <property type="term" value="F:RNA-DNA hybrid ribonuclease activity"/>
    <property type="evidence" value="ECO:0007669"/>
    <property type="project" value="InterPro"/>
</dbReference>
<name>A0AAW2BIH2_9ROSI</name>